<protein>
    <submittedName>
        <fullName evidence="2">Uncharacterized protein</fullName>
    </submittedName>
</protein>
<dbReference type="EMBL" id="MT142465">
    <property type="protein sequence ID" value="QJA81607.1"/>
    <property type="molecule type" value="Genomic_DNA"/>
</dbReference>
<evidence type="ECO:0000313" key="2">
    <source>
        <dbReference type="EMBL" id="QJA81607.1"/>
    </source>
</evidence>
<accession>A0A6M3KHY1</accession>
<dbReference type="AlphaFoldDB" id="A0A6M3KHY1"/>
<feature type="region of interest" description="Disordered" evidence="1">
    <location>
        <begin position="29"/>
        <end position="66"/>
    </location>
</feature>
<proteinExistence type="predicted"/>
<gene>
    <name evidence="2" type="ORF">MM415A00504_0007</name>
    <name evidence="3" type="ORF">TM448B02249_0007</name>
</gene>
<sequence length="66" mass="7187">MATDGKRAVKGKGTMAQQKKVDKLMKEGFTAKQAHVKASQPAKKSPQSMAIAQSRKPAKGYKHKAY</sequence>
<evidence type="ECO:0000313" key="3">
    <source>
        <dbReference type="EMBL" id="QJI01048.1"/>
    </source>
</evidence>
<evidence type="ECO:0000256" key="1">
    <source>
        <dbReference type="SAM" id="MobiDB-lite"/>
    </source>
</evidence>
<name>A0A6M3KHY1_9ZZZZ</name>
<organism evidence="2">
    <name type="scientific">viral metagenome</name>
    <dbReference type="NCBI Taxonomy" id="1070528"/>
    <lineage>
        <taxon>unclassified sequences</taxon>
        <taxon>metagenomes</taxon>
        <taxon>organismal metagenomes</taxon>
    </lineage>
</organism>
<reference evidence="2" key="1">
    <citation type="submission" date="2020-03" db="EMBL/GenBank/DDBJ databases">
        <title>The deep terrestrial virosphere.</title>
        <authorList>
            <person name="Holmfeldt K."/>
            <person name="Nilsson E."/>
            <person name="Simone D."/>
            <person name="Lopez-Fernandez M."/>
            <person name="Wu X."/>
            <person name="de Brujin I."/>
            <person name="Lundin D."/>
            <person name="Andersson A."/>
            <person name="Bertilsson S."/>
            <person name="Dopson M."/>
        </authorList>
    </citation>
    <scope>NUCLEOTIDE SEQUENCE</scope>
    <source>
        <strain evidence="2">MM415A00504</strain>
        <strain evidence="3">TM448B02249</strain>
    </source>
</reference>
<feature type="compositionally biased region" description="Basic residues" evidence="1">
    <location>
        <begin position="56"/>
        <end position="66"/>
    </location>
</feature>
<dbReference type="EMBL" id="MT144894">
    <property type="protein sequence ID" value="QJI01048.1"/>
    <property type="molecule type" value="Genomic_DNA"/>
</dbReference>